<dbReference type="NCBIfam" id="NF041502">
    <property type="entry name" value="integrase_1"/>
    <property type="match status" value="1"/>
</dbReference>
<dbReference type="SUPFAM" id="SSF56349">
    <property type="entry name" value="DNA breaking-rejoining enzymes"/>
    <property type="match status" value="1"/>
</dbReference>
<dbReference type="Gene3D" id="1.10.443.10">
    <property type="entry name" value="Intergrase catalytic core"/>
    <property type="match status" value="1"/>
</dbReference>
<dbReference type="InterPro" id="IPR011010">
    <property type="entry name" value="DNA_brk_join_enz"/>
</dbReference>
<dbReference type="InterPro" id="IPR013762">
    <property type="entry name" value="Integrase-like_cat_sf"/>
</dbReference>
<proteinExistence type="predicted"/>
<dbReference type="EMBL" id="WWCL01000006">
    <property type="protein sequence ID" value="MYN47594.1"/>
    <property type="molecule type" value="Genomic_DNA"/>
</dbReference>
<organism evidence="2 3">
    <name type="scientific">Duganella fentianensis</name>
    <dbReference type="NCBI Taxonomy" id="2692177"/>
    <lineage>
        <taxon>Bacteria</taxon>
        <taxon>Pseudomonadati</taxon>
        <taxon>Pseudomonadota</taxon>
        <taxon>Betaproteobacteria</taxon>
        <taxon>Burkholderiales</taxon>
        <taxon>Oxalobacteraceae</taxon>
        <taxon>Telluria group</taxon>
        <taxon>Duganella</taxon>
    </lineage>
</organism>
<reference evidence="2" key="1">
    <citation type="submission" date="2019-12" db="EMBL/GenBank/DDBJ databases">
        <title>Novel species isolated from a subtropical stream in China.</title>
        <authorList>
            <person name="Lu H."/>
        </authorList>
    </citation>
    <scope>NUCLEOTIDE SEQUENCE [LARGE SCALE GENOMIC DNA]</scope>
    <source>
        <strain evidence="2">FT93W</strain>
    </source>
</reference>
<dbReference type="CDD" id="cd00397">
    <property type="entry name" value="DNA_BRE_C"/>
    <property type="match status" value="1"/>
</dbReference>
<accession>A0A845I1Z7</accession>
<dbReference type="GO" id="GO:0006310">
    <property type="term" value="P:DNA recombination"/>
    <property type="evidence" value="ECO:0007669"/>
    <property type="project" value="UniProtKB-KW"/>
</dbReference>
<keyword evidence="1" id="KW-0233">DNA recombination</keyword>
<comment type="caution">
    <text evidence="2">The sequence shown here is derived from an EMBL/GenBank/DDBJ whole genome shotgun (WGS) entry which is preliminary data.</text>
</comment>
<sequence>MASDLAILIAWDTTLLPKSVTTKGGAVFNPQDDLWNFRDGLDNIRLDYSELPMTEELLRSFKCTLIWFAENRSARYMESVFQEFSFFVENLYDSADDALSVITGTDVLNQRAAFGHRLKQVASVLRKWTGLRLPGVSNDVISVLDQIRTKGAPTGVAVMTLDPIMGPFSPIEQAGIQDALNDAYSAGKVTEEAFLLAWLFIALGSRPVQISALKVCDLSRTVAPDGTEAYVLQVPRAKQRNASPRDAFKARPLVSQIGKPLYAYAKKVRARFDGKLADTGQSPLFPVQEQYEASCNIEGWAKFHRNRSGLQETLKTALDKLQVMSERTGERLNMPPIRFRRTFGTNAAQEGHELLVIAELLDHSGTESAGVYIAAPPELAGRIDKAIALQMAPLAQAFRGHLIKNESEATRGADARSRIVDLRIDRSASPMGSCGQHSFCGFSAPIACYTCKSFEPWWDGPHEAVLDHLLNERTRVSDPRISAVNDRTILAVAQVVQLCRVVKEGTNG</sequence>
<dbReference type="InterPro" id="IPR048120">
    <property type="entry name" value="Integrase-like"/>
</dbReference>
<keyword evidence="3" id="KW-1185">Reference proteome</keyword>
<gene>
    <name evidence="2" type="ORF">GTP23_21345</name>
</gene>
<dbReference type="Proteomes" id="UP000444316">
    <property type="component" value="Unassembled WGS sequence"/>
</dbReference>
<evidence type="ECO:0000256" key="1">
    <source>
        <dbReference type="ARBA" id="ARBA00023172"/>
    </source>
</evidence>
<dbReference type="RefSeq" id="WP_161036988.1">
    <property type="nucleotide sequence ID" value="NZ_WWCL01000006.1"/>
</dbReference>
<dbReference type="AlphaFoldDB" id="A0A845I1Z7"/>
<evidence type="ECO:0000313" key="3">
    <source>
        <dbReference type="Proteomes" id="UP000444316"/>
    </source>
</evidence>
<dbReference type="GO" id="GO:0003677">
    <property type="term" value="F:DNA binding"/>
    <property type="evidence" value="ECO:0007669"/>
    <property type="project" value="InterPro"/>
</dbReference>
<dbReference type="GO" id="GO:0015074">
    <property type="term" value="P:DNA integration"/>
    <property type="evidence" value="ECO:0007669"/>
    <property type="project" value="InterPro"/>
</dbReference>
<evidence type="ECO:0000313" key="2">
    <source>
        <dbReference type="EMBL" id="MYN47594.1"/>
    </source>
</evidence>
<protein>
    <submittedName>
        <fullName evidence="2">Site-specific integrase</fullName>
    </submittedName>
</protein>
<name>A0A845I1Z7_9BURK</name>